<dbReference type="PROSITE" id="PS50109">
    <property type="entry name" value="HIS_KIN"/>
    <property type="match status" value="1"/>
</dbReference>
<dbReference type="InterPro" id="IPR036097">
    <property type="entry name" value="HisK_dim/P_sf"/>
</dbReference>
<dbReference type="InterPro" id="IPR003594">
    <property type="entry name" value="HATPase_dom"/>
</dbReference>
<dbReference type="SMART" id="SM00388">
    <property type="entry name" value="HisKA"/>
    <property type="match status" value="1"/>
</dbReference>
<evidence type="ECO:0000256" key="4">
    <source>
        <dbReference type="ARBA" id="ARBA00022475"/>
    </source>
</evidence>
<evidence type="ECO:0000313" key="17">
    <source>
        <dbReference type="Proteomes" id="UP001141950"/>
    </source>
</evidence>
<keyword evidence="9 16" id="KW-0418">Kinase</keyword>
<keyword evidence="8" id="KW-0547">Nucleotide-binding</keyword>
<dbReference type="SUPFAM" id="SSF55874">
    <property type="entry name" value="ATPase domain of HSP90 chaperone/DNA topoisomerase II/histidine kinase"/>
    <property type="match status" value="1"/>
</dbReference>
<feature type="transmembrane region" description="Helical" evidence="14">
    <location>
        <begin position="49"/>
        <end position="68"/>
    </location>
</feature>
<dbReference type="InterPro" id="IPR005467">
    <property type="entry name" value="His_kinase_dom"/>
</dbReference>
<dbReference type="InterPro" id="IPR036890">
    <property type="entry name" value="HATPase_C_sf"/>
</dbReference>
<dbReference type="SUPFAM" id="SSF47384">
    <property type="entry name" value="Homodimeric domain of signal transducing histidine kinase"/>
    <property type="match status" value="1"/>
</dbReference>
<evidence type="ECO:0000256" key="10">
    <source>
        <dbReference type="ARBA" id="ARBA00022840"/>
    </source>
</evidence>
<feature type="domain" description="Histidine kinase" evidence="15">
    <location>
        <begin position="138"/>
        <end position="358"/>
    </location>
</feature>
<dbReference type="RefSeq" id="WP_257449412.1">
    <property type="nucleotide sequence ID" value="NZ_JANIPJ010000015.1"/>
</dbReference>
<reference evidence="16" key="1">
    <citation type="submission" date="2022-08" db="EMBL/GenBank/DDBJ databases">
        <title>The genomic sequence of strain Paenibacillus sp. SCIV0701.</title>
        <authorList>
            <person name="Zhao H."/>
        </authorList>
    </citation>
    <scope>NUCLEOTIDE SEQUENCE</scope>
    <source>
        <strain evidence="16">SCIV0701</strain>
    </source>
</reference>
<dbReference type="AlphaFoldDB" id="A0A9X2MQ43"/>
<comment type="catalytic activity">
    <reaction evidence="1">
        <text>ATP + protein L-histidine = ADP + protein N-phospho-L-histidine.</text>
        <dbReference type="EC" id="2.7.13.3"/>
    </reaction>
</comment>
<dbReference type="GO" id="GO:0016036">
    <property type="term" value="P:cellular response to phosphate starvation"/>
    <property type="evidence" value="ECO:0007669"/>
    <property type="project" value="TreeGrafter"/>
</dbReference>
<evidence type="ECO:0000259" key="15">
    <source>
        <dbReference type="PROSITE" id="PS50109"/>
    </source>
</evidence>
<dbReference type="GO" id="GO:0005886">
    <property type="term" value="C:plasma membrane"/>
    <property type="evidence" value="ECO:0007669"/>
    <property type="project" value="UniProtKB-SubCell"/>
</dbReference>
<feature type="transmembrane region" description="Helical" evidence="14">
    <location>
        <begin position="18"/>
        <end position="37"/>
    </location>
</feature>
<keyword evidence="17" id="KW-1185">Reference proteome</keyword>
<accession>A0A9X2MQ43</accession>
<dbReference type="PANTHER" id="PTHR45453:SF2">
    <property type="entry name" value="HISTIDINE KINASE"/>
    <property type="match status" value="1"/>
</dbReference>
<evidence type="ECO:0000256" key="12">
    <source>
        <dbReference type="ARBA" id="ARBA00023012"/>
    </source>
</evidence>
<keyword evidence="13 14" id="KW-0472">Membrane</keyword>
<evidence type="ECO:0000256" key="7">
    <source>
        <dbReference type="ARBA" id="ARBA00022692"/>
    </source>
</evidence>
<dbReference type="PANTHER" id="PTHR45453">
    <property type="entry name" value="PHOSPHATE REGULON SENSOR PROTEIN PHOR"/>
    <property type="match status" value="1"/>
</dbReference>
<evidence type="ECO:0000256" key="3">
    <source>
        <dbReference type="ARBA" id="ARBA00012438"/>
    </source>
</evidence>
<keyword evidence="10" id="KW-0067">ATP-binding</keyword>
<comment type="caution">
    <text evidence="16">The sequence shown here is derived from an EMBL/GenBank/DDBJ whole genome shotgun (WGS) entry which is preliminary data.</text>
</comment>
<keyword evidence="5" id="KW-0597">Phosphoprotein</keyword>
<name>A0A9X2MQ43_9BACL</name>
<keyword evidence="7 14" id="KW-0812">Transmembrane</keyword>
<evidence type="ECO:0000256" key="1">
    <source>
        <dbReference type="ARBA" id="ARBA00000085"/>
    </source>
</evidence>
<dbReference type="EC" id="2.7.13.3" evidence="3"/>
<dbReference type="SMART" id="SM00387">
    <property type="entry name" value="HATPase_c"/>
    <property type="match status" value="1"/>
</dbReference>
<protein>
    <recommendedName>
        <fullName evidence="3">histidine kinase</fullName>
        <ecNumber evidence="3">2.7.13.3</ecNumber>
    </recommendedName>
</protein>
<evidence type="ECO:0000313" key="16">
    <source>
        <dbReference type="EMBL" id="MCR2806203.1"/>
    </source>
</evidence>
<gene>
    <name evidence="16" type="ORF">NQZ67_20180</name>
</gene>
<dbReference type="Pfam" id="PF02518">
    <property type="entry name" value="HATPase_c"/>
    <property type="match status" value="1"/>
</dbReference>
<evidence type="ECO:0000256" key="11">
    <source>
        <dbReference type="ARBA" id="ARBA00022989"/>
    </source>
</evidence>
<keyword evidence="11 14" id="KW-1133">Transmembrane helix</keyword>
<dbReference type="Proteomes" id="UP001141950">
    <property type="component" value="Unassembled WGS sequence"/>
</dbReference>
<dbReference type="GO" id="GO:0004721">
    <property type="term" value="F:phosphoprotein phosphatase activity"/>
    <property type="evidence" value="ECO:0007669"/>
    <property type="project" value="TreeGrafter"/>
</dbReference>
<keyword evidence="6" id="KW-0808">Transferase</keyword>
<evidence type="ECO:0000256" key="8">
    <source>
        <dbReference type="ARBA" id="ARBA00022741"/>
    </source>
</evidence>
<dbReference type="PRINTS" id="PR00344">
    <property type="entry name" value="BCTRLSENSOR"/>
</dbReference>
<sequence length="364" mass="41808">MDRHGGSRPLLVFMRDRLLNILCFIMLIGLCCCLYMLENVRYPGLIETATMLYFVLLAVVVYAAWLSIDYMRQRYYFKQVNEALERSDELGAATIIQSLATEEQKLVTRLIREQHRAYLNELNKYRRQQEMHNHFVMQWVHHMKTPVSVVDLLIQEARRQPPAGEEGWLELIGSIQEETERQTRALEIMLHTARLDKFELDLHIRRTALHELIRSSVNAHKRLCIRYSIFPKIEGEAWVETDDKWMMFVMNQLISNAIKYSKQKPGVKTLLFRLYAADGNGSGIRLQVIDSGIGIAPHDLPRIFEPFFTGENGRATGESTGMGLYLAKQVCSRLGIGIGAESELGAGTTFTLTFQTRGIHVLDE</sequence>
<dbReference type="InterPro" id="IPR004358">
    <property type="entry name" value="Sig_transdc_His_kin-like_C"/>
</dbReference>
<organism evidence="16 17">
    <name type="scientific">Paenibacillus soyae</name>
    <dbReference type="NCBI Taxonomy" id="2969249"/>
    <lineage>
        <taxon>Bacteria</taxon>
        <taxon>Bacillati</taxon>
        <taxon>Bacillota</taxon>
        <taxon>Bacilli</taxon>
        <taxon>Bacillales</taxon>
        <taxon>Paenibacillaceae</taxon>
        <taxon>Paenibacillus</taxon>
    </lineage>
</organism>
<dbReference type="InterPro" id="IPR050351">
    <property type="entry name" value="BphY/WalK/GraS-like"/>
</dbReference>
<evidence type="ECO:0000256" key="5">
    <source>
        <dbReference type="ARBA" id="ARBA00022553"/>
    </source>
</evidence>
<dbReference type="InterPro" id="IPR003661">
    <property type="entry name" value="HisK_dim/P_dom"/>
</dbReference>
<evidence type="ECO:0000256" key="14">
    <source>
        <dbReference type="SAM" id="Phobius"/>
    </source>
</evidence>
<keyword evidence="12" id="KW-0902">Two-component regulatory system</keyword>
<evidence type="ECO:0000256" key="2">
    <source>
        <dbReference type="ARBA" id="ARBA00004651"/>
    </source>
</evidence>
<proteinExistence type="predicted"/>
<dbReference type="GO" id="GO:0005524">
    <property type="term" value="F:ATP binding"/>
    <property type="evidence" value="ECO:0007669"/>
    <property type="project" value="UniProtKB-KW"/>
</dbReference>
<dbReference type="EMBL" id="JANIPJ010000015">
    <property type="protein sequence ID" value="MCR2806203.1"/>
    <property type="molecule type" value="Genomic_DNA"/>
</dbReference>
<evidence type="ECO:0000256" key="6">
    <source>
        <dbReference type="ARBA" id="ARBA00022679"/>
    </source>
</evidence>
<evidence type="ECO:0000256" key="9">
    <source>
        <dbReference type="ARBA" id="ARBA00022777"/>
    </source>
</evidence>
<dbReference type="Gene3D" id="3.30.565.10">
    <property type="entry name" value="Histidine kinase-like ATPase, C-terminal domain"/>
    <property type="match status" value="1"/>
</dbReference>
<evidence type="ECO:0000256" key="13">
    <source>
        <dbReference type="ARBA" id="ARBA00023136"/>
    </source>
</evidence>
<dbReference type="GO" id="GO:0000155">
    <property type="term" value="F:phosphorelay sensor kinase activity"/>
    <property type="evidence" value="ECO:0007669"/>
    <property type="project" value="InterPro"/>
</dbReference>
<comment type="subcellular location">
    <subcellularLocation>
        <location evidence="2">Cell membrane</location>
        <topology evidence="2">Multi-pass membrane protein</topology>
    </subcellularLocation>
</comment>
<keyword evidence="4" id="KW-1003">Cell membrane</keyword>